<accession>A0A1T4RH26</accession>
<dbReference type="HAMAP" id="MF_00934">
    <property type="entry name" value="23SrRNA_methyltr_J"/>
    <property type="match status" value="1"/>
</dbReference>
<dbReference type="PANTHER" id="PTHR37426:SF1">
    <property type="entry name" value="RIBOSOMAL RNA LARGE SUBUNIT METHYLTRANSFERASE J"/>
    <property type="match status" value="1"/>
</dbReference>
<dbReference type="Proteomes" id="UP000190092">
    <property type="component" value="Unassembled WGS sequence"/>
</dbReference>
<feature type="binding site" evidence="1">
    <location>
        <position position="18"/>
    </location>
    <ligand>
        <name>S-adenosyl-L-methionine</name>
        <dbReference type="ChEBI" id="CHEBI:59789"/>
    </ligand>
</feature>
<dbReference type="GO" id="GO:0070475">
    <property type="term" value="P:rRNA base methylation"/>
    <property type="evidence" value="ECO:0007669"/>
    <property type="project" value="UniProtKB-UniRule"/>
</dbReference>
<feature type="binding site" evidence="1">
    <location>
        <position position="170"/>
    </location>
    <ligand>
        <name>S-adenosyl-L-methionine</name>
        <dbReference type="ChEBI" id="CHEBI:59789"/>
    </ligand>
</feature>
<feature type="binding site" evidence="1">
    <location>
        <begin position="149"/>
        <end position="150"/>
    </location>
    <ligand>
        <name>S-adenosyl-L-methionine</name>
        <dbReference type="ChEBI" id="CHEBI:59789"/>
    </ligand>
</feature>
<feature type="binding site" evidence="1">
    <location>
        <position position="41"/>
    </location>
    <ligand>
        <name>S-adenosyl-L-methionine</name>
        <dbReference type="ChEBI" id="CHEBI:59789"/>
    </ligand>
</feature>
<comment type="function">
    <text evidence="1">Specifically methylates the adenine in position 2030 of 23S rRNA.</text>
</comment>
<reference evidence="3" key="1">
    <citation type="submission" date="2017-02" db="EMBL/GenBank/DDBJ databases">
        <authorList>
            <person name="Varghese N."/>
            <person name="Submissions S."/>
        </authorList>
    </citation>
    <scope>NUCLEOTIDE SEQUENCE [LARGE SCALE GENOMIC DNA]</scope>
    <source>
        <strain evidence="3">ATCC 27094</strain>
    </source>
</reference>
<dbReference type="OrthoDB" id="9791274at2"/>
<comment type="subunit">
    <text evidence="1">Monomer.</text>
</comment>
<dbReference type="Gene3D" id="3.40.50.150">
    <property type="entry name" value="Vaccinia Virus protein VP39"/>
    <property type="match status" value="1"/>
</dbReference>
<gene>
    <name evidence="1" type="primary">rlmJ</name>
    <name evidence="2" type="ORF">SAMN02745126_03785</name>
</gene>
<comment type="similarity">
    <text evidence="1">Belongs to the RlmJ family.</text>
</comment>
<keyword evidence="1" id="KW-0949">S-adenosyl-L-methionine</keyword>
<evidence type="ECO:0000256" key="1">
    <source>
        <dbReference type="HAMAP-Rule" id="MF_00934"/>
    </source>
</evidence>
<feature type="active site" description="Proton acceptor" evidence="1">
    <location>
        <position position="170"/>
    </location>
</feature>
<keyword evidence="1" id="KW-0694">RNA-binding</keyword>
<dbReference type="Pfam" id="PF04378">
    <property type="entry name" value="RsmJ"/>
    <property type="match status" value="1"/>
</dbReference>
<evidence type="ECO:0000313" key="2">
    <source>
        <dbReference type="EMBL" id="SKA15302.1"/>
    </source>
</evidence>
<keyword evidence="1" id="KW-0698">rRNA processing</keyword>
<feature type="site" description="Interaction with substrate rRNA" evidence="1">
    <location>
        <position position="3"/>
    </location>
</feature>
<dbReference type="EMBL" id="FUWJ01000005">
    <property type="protein sequence ID" value="SKA15302.1"/>
    <property type="molecule type" value="Genomic_DNA"/>
</dbReference>
<dbReference type="InterPro" id="IPR007473">
    <property type="entry name" value="RlmJ"/>
</dbReference>
<keyword evidence="1 2" id="KW-0489">Methyltransferase</keyword>
<comment type="catalytic activity">
    <reaction evidence="1">
        <text>adenosine(2030) in 23S rRNA + S-adenosyl-L-methionine = N(6)-methyladenosine(2030) in 23S rRNA + S-adenosyl-L-homocysteine + H(+)</text>
        <dbReference type="Rhea" id="RHEA:43736"/>
        <dbReference type="Rhea" id="RHEA-COMP:10668"/>
        <dbReference type="Rhea" id="RHEA-COMP:10669"/>
        <dbReference type="ChEBI" id="CHEBI:15378"/>
        <dbReference type="ChEBI" id="CHEBI:57856"/>
        <dbReference type="ChEBI" id="CHEBI:59789"/>
        <dbReference type="ChEBI" id="CHEBI:74411"/>
        <dbReference type="ChEBI" id="CHEBI:74449"/>
        <dbReference type="EC" id="2.1.1.266"/>
    </reaction>
</comment>
<feature type="binding site" evidence="1">
    <location>
        <position position="124"/>
    </location>
    <ligand>
        <name>S-adenosyl-L-methionine</name>
        <dbReference type="ChEBI" id="CHEBI:59789"/>
    </ligand>
</feature>
<sequence length="288" mass="31397">MNYRHGYHAGNFADVLKHVALVELVRLLTAKGKKLFVLDTHAGAGGYDLSDGFATRTGEAELGVLRLETAARAGMPAAVARYLAAVSAYDRKFGSSGPRLRHYPGSPRLIRAALQPGDRLVACELHPQDGLALKREFAGDRAVEIRQADGYHALKALLPPPERRGLVLIDPPFEVPDEFERLLRGLRQGLRRFATGCYAIWYPIKDDAAKDFIAGLTDLKLVTLELNLGPTIESGKLSACGLAVVNPPWKFEEAMREALPWIASHLGPDVRPTIRVWPATSPVPAPSA</sequence>
<dbReference type="RefSeq" id="WP_085935477.1">
    <property type="nucleotide sequence ID" value="NZ_FUWJ01000005.1"/>
</dbReference>
<dbReference type="GO" id="GO:0036307">
    <property type="term" value="F:23S rRNA (adenine(2030)-N(6))-methyltransferase activity"/>
    <property type="evidence" value="ECO:0007669"/>
    <property type="project" value="UniProtKB-UniRule"/>
</dbReference>
<dbReference type="GO" id="GO:0005829">
    <property type="term" value="C:cytosol"/>
    <property type="evidence" value="ECO:0007669"/>
    <property type="project" value="TreeGrafter"/>
</dbReference>
<dbReference type="GO" id="GO:0003723">
    <property type="term" value="F:RNA binding"/>
    <property type="evidence" value="ECO:0007669"/>
    <property type="project" value="UniProtKB-UniRule"/>
</dbReference>
<dbReference type="STRING" id="225324.SAMN02745126_03785"/>
<dbReference type="EC" id="2.1.1.266" evidence="1"/>
<evidence type="ECO:0000313" key="3">
    <source>
        <dbReference type="Proteomes" id="UP000190092"/>
    </source>
</evidence>
<feature type="binding site" evidence="1">
    <location>
        <position position="106"/>
    </location>
    <ligand>
        <name>S-adenosyl-L-methionine</name>
        <dbReference type="ChEBI" id="CHEBI:59789"/>
    </ligand>
</feature>
<protein>
    <recommendedName>
        <fullName evidence="1">Ribosomal RNA large subunit methyltransferase J</fullName>
        <ecNumber evidence="1">2.1.1.266</ecNumber>
    </recommendedName>
    <alternativeName>
        <fullName evidence="1">23S rRNA (adenine(2030)-N6)-methyltransferase</fullName>
    </alternativeName>
    <alternativeName>
        <fullName evidence="1">23S rRNA m6A2030 methyltransferase</fullName>
    </alternativeName>
</protein>
<keyword evidence="3" id="KW-1185">Reference proteome</keyword>
<dbReference type="InterPro" id="IPR029063">
    <property type="entry name" value="SAM-dependent_MTases_sf"/>
</dbReference>
<keyword evidence="1 2" id="KW-0808">Transferase</keyword>
<name>A0A1T4RH26_9HYPH</name>
<dbReference type="AlphaFoldDB" id="A0A1T4RH26"/>
<organism evidence="2 3">
    <name type="scientific">Enhydrobacter aerosaccus</name>
    <dbReference type="NCBI Taxonomy" id="225324"/>
    <lineage>
        <taxon>Bacteria</taxon>
        <taxon>Pseudomonadati</taxon>
        <taxon>Pseudomonadota</taxon>
        <taxon>Alphaproteobacteria</taxon>
        <taxon>Hyphomicrobiales</taxon>
        <taxon>Enhydrobacter</taxon>
    </lineage>
</organism>
<proteinExistence type="inferred from homology"/>
<dbReference type="SUPFAM" id="SSF53335">
    <property type="entry name" value="S-adenosyl-L-methionine-dependent methyltransferases"/>
    <property type="match status" value="1"/>
</dbReference>
<dbReference type="PANTHER" id="PTHR37426">
    <property type="entry name" value="RIBOSOMAL RNA LARGE SUBUNIT METHYLTRANSFERASE J"/>
    <property type="match status" value="1"/>
</dbReference>